<dbReference type="Pfam" id="PF13487">
    <property type="entry name" value="HD_5"/>
    <property type="match status" value="1"/>
</dbReference>
<organism evidence="2 3">
    <name type="scientific">Fontibacillus panacisegetis</name>
    <dbReference type="NCBI Taxonomy" id="670482"/>
    <lineage>
        <taxon>Bacteria</taxon>
        <taxon>Bacillati</taxon>
        <taxon>Bacillota</taxon>
        <taxon>Bacilli</taxon>
        <taxon>Bacillales</taxon>
        <taxon>Paenibacillaceae</taxon>
        <taxon>Fontibacillus</taxon>
    </lineage>
</organism>
<dbReference type="SMART" id="SM00471">
    <property type="entry name" value="HDc"/>
    <property type="match status" value="1"/>
</dbReference>
<sequence length="348" mass="39621">MRTHIMDLKEGDRLKSDIFNRAGLHVLPRGTSIHKEEIALLIRQSINHVDIETREELVPVAGSTRQDFSQLLQENFEIAVKGFQSVFLEALTTGKFSQSMVEDKLQPMLEVIDQKKDVVSLLITFGQEDVNIYNHSLQVGLLSYYIASWLGYSKKECEEISKAGYLHDIGKSQVRQSIRNHEESLNEEEREEMKRHTTYGYDIIRESMTSEKIALAALQHHEREDGSGYPNELKKDDIHPYAQIVAVANTYVGLTAPKEGSPKPGLLTVLRKVYELGFGELNEKAVQALTRNLLPNFIGKRARLSSGETATIIWNNPSDYFKPLVQVGEEFRDLSVERNIVVEELFME</sequence>
<dbReference type="RefSeq" id="WP_091229434.1">
    <property type="nucleotide sequence ID" value="NZ_FNBG01000010.1"/>
</dbReference>
<dbReference type="InterPro" id="IPR037522">
    <property type="entry name" value="HD_GYP_dom"/>
</dbReference>
<dbReference type="NCBIfam" id="TIGR00277">
    <property type="entry name" value="HDIG"/>
    <property type="match status" value="1"/>
</dbReference>
<feature type="domain" description="HD-GYP" evidence="1">
    <location>
        <begin position="110"/>
        <end position="305"/>
    </location>
</feature>
<dbReference type="PANTHER" id="PTHR43155">
    <property type="entry name" value="CYCLIC DI-GMP PHOSPHODIESTERASE PA4108-RELATED"/>
    <property type="match status" value="1"/>
</dbReference>
<dbReference type="STRING" id="670482.SAMN04488542_11061"/>
<reference evidence="2 3" key="1">
    <citation type="submission" date="2016-10" db="EMBL/GenBank/DDBJ databases">
        <authorList>
            <person name="de Groot N.N."/>
        </authorList>
    </citation>
    <scope>NUCLEOTIDE SEQUENCE [LARGE SCALE GENOMIC DNA]</scope>
    <source>
        <strain evidence="2 3">DSM 28129</strain>
    </source>
</reference>
<dbReference type="CDD" id="cd00077">
    <property type="entry name" value="HDc"/>
    <property type="match status" value="1"/>
</dbReference>
<dbReference type="PROSITE" id="PS51832">
    <property type="entry name" value="HD_GYP"/>
    <property type="match status" value="1"/>
</dbReference>
<dbReference type="OrthoDB" id="9759601at2"/>
<dbReference type="Proteomes" id="UP000198972">
    <property type="component" value="Unassembled WGS sequence"/>
</dbReference>
<dbReference type="SUPFAM" id="SSF109604">
    <property type="entry name" value="HD-domain/PDEase-like"/>
    <property type="match status" value="1"/>
</dbReference>
<dbReference type="InterPro" id="IPR003607">
    <property type="entry name" value="HD/PDEase_dom"/>
</dbReference>
<gene>
    <name evidence="2" type="ORF">SAMN04488542_11061</name>
</gene>
<name>A0A1G7KSY5_9BACL</name>
<dbReference type="InterPro" id="IPR006675">
    <property type="entry name" value="HDIG_dom"/>
</dbReference>
<evidence type="ECO:0000259" key="1">
    <source>
        <dbReference type="PROSITE" id="PS51832"/>
    </source>
</evidence>
<dbReference type="PANTHER" id="PTHR43155:SF2">
    <property type="entry name" value="CYCLIC DI-GMP PHOSPHODIESTERASE PA4108"/>
    <property type="match status" value="1"/>
</dbReference>
<proteinExistence type="predicted"/>
<dbReference type="Gene3D" id="1.10.3210.10">
    <property type="entry name" value="Hypothetical protein af1432"/>
    <property type="match status" value="1"/>
</dbReference>
<dbReference type="EMBL" id="FNBG01000010">
    <property type="protein sequence ID" value="SDF40261.1"/>
    <property type="molecule type" value="Genomic_DNA"/>
</dbReference>
<protein>
    <submittedName>
        <fullName evidence="2">HDIG domain-containing protein</fullName>
    </submittedName>
</protein>
<evidence type="ECO:0000313" key="3">
    <source>
        <dbReference type="Proteomes" id="UP000198972"/>
    </source>
</evidence>
<accession>A0A1G7KSY5</accession>
<keyword evidence="3" id="KW-1185">Reference proteome</keyword>
<dbReference type="AlphaFoldDB" id="A0A1G7KSY5"/>
<evidence type="ECO:0000313" key="2">
    <source>
        <dbReference type="EMBL" id="SDF40261.1"/>
    </source>
</evidence>